<reference evidence="3 4" key="1">
    <citation type="submission" date="2022-03" db="EMBL/GenBank/DDBJ databases">
        <authorList>
            <person name="Koch H."/>
        </authorList>
    </citation>
    <scope>NUCLEOTIDE SEQUENCE [LARGE SCALE GENOMIC DNA]</scope>
    <source>
        <strain evidence="3 4">G1</strain>
    </source>
</reference>
<dbReference type="Proteomes" id="UP001295463">
    <property type="component" value="Chromosome"/>
</dbReference>
<protein>
    <submittedName>
        <fullName evidence="3">Methylmalonyl-CoA decarboxylase</fullName>
        <ecNumber evidence="3">4.1.1.-</ecNumber>
    </submittedName>
</protein>
<dbReference type="PANTHER" id="PTHR11941:SF54">
    <property type="entry name" value="ENOYL-COA HYDRATASE, MITOCHONDRIAL"/>
    <property type="match status" value="1"/>
</dbReference>
<sequence length="259" mass="28656">MSLILTTCDDRIATITLNHPESRNSLSRAMLQEMIDAMDQFTQRTVRAVIIRAPAGSTVWSSGFNIRELPEPGRDPLAYNDPLECLLRSVARSPAPVIAMIEGSVWGGACDLAFVCDLAIGGPSASFAITPAKIGVPYNVTGVMHFVNIVGPRVAREMFYTAQPVDAERALQVGILNHLVPTEELESFTFAMANRIADNAPLANRAMKQQLRILADSHPFAPETFEYIQGLRRMVYDSDDYLEGKRAFLEKRKPVFRGE</sequence>
<dbReference type="InterPro" id="IPR014748">
    <property type="entry name" value="Enoyl-CoA_hydra_C"/>
</dbReference>
<dbReference type="SUPFAM" id="SSF52096">
    <property type="entry name" value="ClpP/crotonase"/>
    <property type="match status" value="1"/>
</dbReference>
<organism evidence="3 4">
    <name type="scientific">Trichlorobacter ammonificans</name>
    <dbReference type="NCBI Taxonomy" id="2916410"/>
    <lineage>
        <taxon>Bacteria</taxon>
        <taxon>Pseudomonadati</taxon>
        <taxon>Thermodesulfobacteriota</taxon>
        <taxon>Desulfuromonadia</taxon>
        <taxon>Geobacterales</taxon>
        <taxon>Geobacteraceae</taxon>
        <taxon>Trichlorobacter</taxon>
    </lineage>
</organism>
<gene>
    <name evidence="3" type="primary">scpB</name>
    <name evidence="3" type="ORF">GEAMG1_0735</name>
</gene>
<proteinExistence type="inferred from homology"/>
<keyword evidence="2 3" id="KW-0456">Lyase</keyword>
<comment type="similarity">
    <text evidence="1">Belongs to the enoyl-CoA hydratase/isomerase family.</text>
</comment>
<evidence type="ECO:0000256" key="2">
    <source>
        <dbReference type="ARBA" id="ARBA00023239"/>
    </source>
</evidence>
<dbReference type="CDD" id="cd06558">
    <property type="entry name" value="crotonase-like"/>
    <property type="match status" value="1"/>
</dbReference>
<dbReference type="RefSeq" id="WP_305731479.1">
    <property type="nucleotide sequence ID" value="NZ_OW150024.1"/>
</dbReference>
<evidence type="ECO:0000256" key="1">
    <source>
        <dbReference type="ARBA" id="ARBA00005254"/>
    </source>
</evidence>
<dbReference type="InterPro" id="IPR001753">
    <property type="entry name" value="Enoyl-CoA_hydra/iso"/>
</dbReference>
<keyword evidence="4" id="KW-1185">Reference proteome</keyword>
<dbReference type="GO" id="GO:0016829">
    <property type="term" value="F:lyase activity"/>
    <property type="evidence" value="ECO:0007669"/>
    <property type="project" value="UniProtKB-KW"/>
</dbReference>
<evidence type="ECO:0000313" key="3">
    <source>
        <dbReference type="EMBL" id="CAH2030548.1"/>
    </source>
</evidence>
<dbReference type="PANTHER" id="PTHR11941">
    <property type="entry name" value="ENOYL-COA HYDRATASE-RELATED"/>
    <property type="match status" value="1"/>
</dbReference>
<dbReference type="EC" id="4.1.1.-" evidence="3"/>
<dbReference type="Gene3D" id="1.10.12.10">
    <property type="entry name" value="Lyase 2-enoyl-coa Hydratase, Chain A, domain 2"/>
    <property type="match status" value="1"/>
</dbReference>
<dbReference type="InterPro" id="IPR029045">
    <property type="entry name" value="ClpP/crotonase-like_dom_sf"/>
</dbReference>
<dbReference type="EMBL" id="OW150024">
    <property type="protein sequence ID" value="CAH2030548.1"/>
    <property type="molecule type" value="Genomic_DNA"/>
</dbReference>
<dbReference type="NCBIfam" id="NF008506">
    <property type="entry name" value="PRK11423.1"/>
    <property type="match status" value="1"/>
</dbReference>
<evidence type="ECO:0000313" key="4">
    <source>
        <dbReference type="Proteomes" id="UP001295463"/>
    </source>
</evidence>
<dbReference type="Pfam" id="PF00378">
    <property type="entry name" value="ECH_1"/>
    <property type="match status" value="1"/>
</dbReference>
<accession>A0ABM9D827</accession>
<name>A0ABM9D827_9BACT</name>
<dbReference type="Gene3D" id="3.90.226.10">
    <property type="entry name" value="2-enoyl-CoA Hydratase, Chain A, domain 1"/>
    <property type="match status" value="1"/>
</dbReference>